<organism evidence="2 3">
    <name type="scientific">Ancylostoma caninum</name>
    <name type="common">Dog hookworm</name>
    <dbReference type="NCBI Taxonomy" id="29170"/>
    <lineage>
        <taxon>Eukaryota</taxon>
        <taxon>Metazoa</taxon>
        <taxon>Ecdysozoa</taxon>
        <taxon>Nematoda</taxon>
        <taxon>Chromadorea</taxon>
        <taxon>Rhabditida</taxon>
        <taxon>Rhabditina</taxon>
        <taxon>Rhabditomorpha</taxon>
        <taxon>Strongyloidea</taxon>
        <taxon>Ancylostomatidae</taxon>
        <taxon>Ancylostomatinae</taxon>
        <taxon>Ancylostoma</taxon>
    </lineage>
</organism>
<dbReference type="OrthoDB" id="5876466at2759"/>
<accession>A0A368FKC0</accession>
<name>A0A368FKC0_ANCCA</name>
<dbReference type="EMBL" id="JOJR01001297">
    <property type="protein sequence ID" value="RCN31449.1"/>
    <property type="molecule type" value="Genomic_DNA"/>
</dbReference>
<evidence type="ECO:0000256" key="1">
    <source>
        <dbReference type="SAM" id="Phobius"/>
    </source>
</evidence>
<reference evidence="2 3" key="1">
    <citation type="submission" date="2014-10" db="EMBL/GenBank/DDBJ databases">
        <title>Draft genome of the hookworm Ancylostoma caninum.</title>
        <authorList>
            <person name="Mitreva M."/>
        </authorList>
    </citation>
    <scope>NUCLEOTIDE SEQUENCE [LARGE SCALE GENOMIC DNA]</scope>
    <source>
        <strain evidence="2 3">Baltimore</strain>
    </source>
</reference>
<dbReference type="Gene3D" id="1.20.1070.10">
    <property type="entry name" value="Rhodopsin 7-helix transmembrane proteins"/>
    <property type="match status" value="1"/>
</dbReference>
<dbReference type="AlphaFoldDB" id="A0A368FKC0"/>
<feature type="transmembrane region" description="Helical" evidence="1">
    <location>
        <begin position="52"/>
        <end position="70"/>
    </location>
</feature>
<comment type="caution">
    <text evidence="2">The sequence shown here is derived from an EMBL/GenBank/DDBJ whole genome shotgun (WGS) entry which is preliminary data.</text>
</comment>
<evidence type="ECO:0000313" key="3">
    <source>
        <dbReference type="Proteomes" id="UP000252519"/>
    </source>
</evidence>
<evidence type="ECO:0000313" key="2">
    <source>
        <dbReference type="EMBL" id="RCN31449.1"/>
    </source>
</evidence>
<feature type="transmembrane region" description="Helical" evidence="1">
    <location>
        <begin position="16"/>
        <end position="40"/>
    </location>
</feature>
<keyword evidence="1" id="KW-0812">Transmembrane</keyword>
<evidence type="ECO:0008006" key="4">
    <source>
        <dbReference type="Google" id="ProtNLM"/>
    </source>
</evidence>
<proteinExistence type="predicted"/>
<gene>
    <name evidence="2" type="ORF">ANCCAN_22759</name>
</gene>
<protein>
    <recommendedName>
        <fullName evidence="4">G-protein coupled receptors family 1 profile domain-containing protein</fullName>
    </recommendedName>
</protein>
<keyword evidence="1" id="KW-1133">Transmembrane helix</keyword>
<sequence length="191" mass="21725">MAPASDELVQIMLELLLVYLILFIFGLVFALLNLPLLYTLLFSKKLRDDAKLLICLAIGDLVNCVALSFMGLDRYLLYIRCIPIRMIPLETSLSCASKPYMWLRIIGNLWPPTVQVVMGMERVIASMMPIVYIKHLRNRSLHLSMLSLAVVLIFCTVGLALAIINVSKGYVKFDCGRCYYVAQNRMPYRIV</sequence>
<keyword evidence="1" id="KW-0472">Membrane</keyword>
<dbReference type="Proteomes" id="UP000252519">
    <property type="component" value="Unassembled WGS sequence"/>
</dbReference>
<feature type="transmembrane region" description="Helical" evidence="1">
    <location>
        <begin position="145"/>
        <end position="164"/>
    </location>
</feature>
<keyword evidence="3" id="KW-1185">Reference proteome</keyword>